<reference evidence="3" key="1">
    <citation type="submission" date="2021-01" db="EMBL/GenBank/DDBJ databases">
        <title>Whole genome shotgun sequence of Spirilliplanes yamanashiensis NBRC 15828.</title>
        <authorList>
            <person name="Komaki H."/>
            <person name="Tamura T."/>
        </authorList>
    </citation>
    <scope>NUCLEOTIDE SEQUENCE</scope>
    <source>
        <strain evidence="3">NBRC 15828</strain>
    </source>
</reference>
<keyword evidence="2" id="KW-1133">Transmembrane helix</keyword>
<accession>A0A8J4DKG8</accession>
<dbReference type="RefSeq" id="WP_203940104.1">
    <property type="nucleotide sequence ID" value="NZ_BAAAGJ010000005.1"/>
</dbReference>
<keyword evidence="2" id="KW-0812">Transmembrane</keyword>
<evidence type="ECO:0000313" key="4">
    <source>
        <dbReference type="Proteomes" id="UP000652013"/>
    </source>
</evidence>
<keyword evidence="2" id="KW-0472">Membrane</keyword>
<evidence type="ECO:0000313" key="3">
    <source>
        <dbReference type="EMBL" id="GIJ04871.1"/>
    </source>
</evidence>
<sequence>MPASAAPPRPGTPRPGTSAGAPGAPERAPRTGGADDGLTLMEVLVTLGVMTIVMALFGAGLTQLYRTAQRSESLGVAQTQLHQAFLRLDRDIRYASGISLPGTAGGDSYVEYVISNTEVVRCTQLRLSASGLLQSRFRRDSGPVSGWQTLASHVTTPRAFTRTLASEAGAPHQQLGVTLTLSAGAGATASRRQASFTFTALNTGVGTASDGVCPSLGRP</sequence>
<dbReference type="AlphaFoldDB" id="A0A8J4DKG8"/>
<organism evidence="3 4">
    <name type="scientific">Spirilliplanes yamanashiensis</name>
    <dbReference type="NCBI Taxonomy" id="42233"/>
    <lineage>
        <taxon>Bacteria</taxon>
        <taxon>Bacillati</taxon>
        <taxon>Actinomycetota</taxon>
        <taxon>Actinomycetes</taxon>
        <taxon>Micromonosporales</taxon>
        <taxon>Micromonosporaceae</taxon>
        <taxon>Spirilliplanes</taxon>
    </lineage>
</organism>
<feature type="region of interest" description="Disordered" evidence="1">
    <location>
        <begin position="1"/>
        <end position="35"/>
    </location>
</feature>
<feature type="compositionally biased region" description="Low complexity" evidence="1">
    <location>
        <begin position="14"/>
        <end position="32"/>
    </location>
</feature>
<evidence type="ECO:0008006" key="5">
    <source>
        <dbReference type="Google" id="ProtNLM"/>
    </source>
</evidence>
<gene>
    <name evidence="3" type="ORF">Sya03_42230</name>
</gene>
<keyword evidence="4" id="KW-1185">Reference proteome</keyword>
<feature type="compositionally biased region" description="Pro residues" evidence="1">
    <location>
        <begin position="1"/>
        <end position="13"/>
    </location>
</feature>
<comment type="caution">
    <text evidence="3">The sequence shown here is derived from an EMBL/GenBank/DDBJ whole genome shotgun (WGS) entry which is preliminary data.</text>
</comment>
<protein>
    <recommendedName>
        <fullName evidence="5">Prepilin-type N-terminal cleavage/methylation domain-containing protein</fullName>
    </recommendedName>
</protein>
<dbReference type="EMBL" id="BOOY01000030">
    <property type="protein sequence ID" value="GIJ04871.1"/>
    <property type="molecule type" value="Genomic_DNA"/>
</dbReference>
<name>A0A8J4DKG8_9ACTN</name>
<proteinExistence type="predicted"/>
<evidence type="ECO:0000256" key="2">
    <source>
        <dbReference type="SAM" id="Phobius"/>
    </source>
</evidence>
<evidence type="ECO:0000256" key="1">
    <source>
        <dbReference type="SAM" id="MobiDB-lite"/>
    </source>
</evidence>
<feature type="transmembrane region" description="Helical" evidence="2">
    <location>
        <begin position="43"/>
        <end position="65"/>
    </location>
</feature>
<dbReference type="Proteomes" id="UP000652013">
    <property type="component" value="Unassembled WGS sequence"/>
</dbReference>